<dbReference type="Pfam" id="PF12770">
    <property type="entry name" value="CHAT"/>
    <property type="match status" value="1"/>
</dbReference>
<dbReference type="OrthoDB" id="1872379at2759"/>
<keyword evidence="1" id="KW-1133">Transmembrane helix</keyword>
<keyword evidence="1" id="KW-0812">Transmembrane</keyword>
<keyword evidence="4" id="KW-1185">Reference proteome</keyword>
<keyword evidence="1" id="KW-0472">Membrane</keyword>
<organism evidence="3 4">
    <name type="scientific">Stylophora pistillata</name>
    <name type="common">Smooth cauliflower coral</name>
    <dbReference type="NCBI Taxonomy" id="50429"/>
    <lineage>
        <taxon>Eukaryota</taxon>
        <taxon>Metazoa</taxon>
        <taxon>Cnidaria</taxon>
        <taxon>Anthozoa</taxon>
        <taxon>Hexacorallia</taxon>
        <taxon>Scleractinia</taxon>
        <taxon>Astrocoeniina</taxon>
        <taxon>Pocilloporidae</taxon>
        <taxon>Stylophora</taxon>
    </lineage>
</organism>
<evidence type="ECO:0000256" key="1">
    <source>
        <dbReference type="SAM" id="Phobius"/>
    </source>
</evidence>
<sequence>MGVISQRSGALYEAADYSERRIKLLNERRVLQAEDALKATFRNAHQVTYSALRETLIGLSKFDEALCAADQGRAQALLDLMKLRYEFELSASGSVEDGGNRFAPLPFAEEVEMIGKMLGIQPLTGKEATKGEVLERISTVAVVHIAAHGKLETGEIVLAPNPVRKDRKPEEQDFRLIISDVIAAKMRAKLVVLSCCHSAQGKVSSEGVVGVARAFLGAGARSVLVAQTRLQNKRASLYLYVVLSDLFSSMLFFLLFQVTRRRIDDGSQGSERT</sequence>
<evidence type="ECO:0000259" key="2">
    <source>
        <dbReference type="Pfam" id="PF12770"/>
    </source>
</evidence>
<name>A0A2B4R475_STYPI</name>
<dbReference type="AlphaFoldDB" id="A0A2B4R475"/>
<feature type="domain" description="CHAT" evidence="2">
    <location>
        <begin position="45"/>
        <end position="232"/>
    </location>
</feature>
<accession>A0A2B4R475</accession>
<dbReference type="InterPro" id="IPR024983">
    <property type="entry name" value="CHAT_dom"/>
</dbReference>
<protein>
    <submittedName>
        <fullName evidence="3">Tetratricopeptide repeat protein 28</fullName>
    </submittedName>
</protein>
<dbReference type="EMBL" id="LSMT01002153">
    <property type="protein sequence ID" value="PFX11599.1"/>
    <property type="molecule type" value="Genomic_DNA"/>
</dbReference>
<evidence type="ECO:0000313" key="3">
    <source>
        <dbReference type="EMBL" id="PFX11599.1"/>
    </source>
</evidence>
<dbReference type="PANTHER" id="PTHR10098">
    <property type="entry name" value="RAPSYN-RELATED"/>
    <property type="match status" value="1"/>
</dbReference>
<dbReference type="Proteomes" id="UP000225706">
    <property type="component" value="Unassembled WGS sequence"/>
</dbReference>
<proteinExistence type="predicted"/>
<gene>
    <name evidence="3" type="primary">TTC28</name>
    <name evidence="3" type="ORF">AWC38_SpisGene24601</name>
</gene>
<feature type="transmembrane region" description="Helical" evidence="1">
    <location>
        <begin position="237"/>
        <end position="256"/>
    </location>
</feature>
<dbReference type="PANTHER" id="PTHR10098:SF108">
    <property type="entry name" value="TETRATRICOPEPTIDE REPEAT PROTEIN 28"/>
    <property type="match status" value="1"/>
</dbReference>
<comment type="caution">
    <text evidence="3">The sequence shown here is derived from an EMBL/GenBank/DDBJ whole genome shotgun (WGS) entry which is preliminary data.</text>
</comment>
<evidence type="ECO:0000313" key="4">
    <source>
        <dbReference type="Proteomes" id="UP000225706"/>
    </source>
</evidence>
<reference evidence="4" key="1">
    <citation type="journal article" date="2017" name="bioRxiv">
        <title>Comparative analysis of the genomes of Stylophora pistillata and Acropora digitifera provides evidence for extensive differences between species of corals.</title>
        <authorList>
            <person name="Voolstra C.R."/>
            <person name="Li Y."/>
            <person name="Liew Y.J."/>
            <person name="Baumgarten S."/>
            <person name="Zoccola D."/>
            <person name="Flot J.-F."/>
            <person name="Tambutte S."/>
            <person name="Allemand D."/>
            <person name="Aranda M."/>
        </authorList>
    </citation>
    <scope>NUCLEOTIDE SEQUENCE [LARGE SCALE GENOMIC DNA]</scope>
</reference>